<evidence type="ECO:0000313" key="10">
    <source>
        <dbReference type="EMBL" id="RZT90838.1"/>
    </source>
</evidence>
<evidence type="ECO:0000256" key="2">
    <source>
        <dbReference type="ARBA" id="ARBA00005887"/>
    </source>
</evidence>
<feature type="transmembrane region" description="Helical" evidence="8">
    <location>
        <begin position="126"/>
        <end position="146"/>
    </location>
</feature>
<proteinExistence type="inferred from homology"/>
<feature type="transmembrane region" description="Helical" evidence="8">
    <location>
        <begin position="397"/>
        <end position="420"/>
    </location>
</feature>
<evidence type="ECO:0000313" key="11">
    <source>
        <dbReference type="Proteomes" id="UP000292136"/>
    </source>
</evidence>
<keyword evidence="3 8" id="KW-0813">Transport</keyword>
<feature type="transmembrane region" description="Helical" evidence="8">
    <location>
        <begin position="209"/>
        <end position="230"/>
    </location>
</feature>
<accession>A0ABY0ITC7</accession>
<feature type="transmembrane region" description="Helical" evidence="8">
    <location>
        <begin position="281"/>
        <end position="298"/>
    </location>
</feature>
<dbReference type="NCBIfam" id="TIGR00836">
    <property type="entry name" value="amt"/>
    <property type="match status" value="1"/>
</dbReference>
<feature type="transmembrane region" description="Helical" evidence="8">
    <location>
        <begin position="181"/>
        <end position="202"/>
    </location>
</feature>
<dbReference type="Proteomes" id="UP000292136">
    <property type="component" value="Unassembled WGS sequence"/>
</dbReference>
<keyword evidence="4 8" id="KW-0812">Transmembrane</keyword>
<feature type="transmembrane region" description="Helical" evidence="8">
    <location>
        <begin position="250"/>
        <end position="269"/>
    </location>
</feature>
<dbReference type="SUPFAM" id="SSF111352">
    <property type="entry name" value="Ammonium transporter"/>
    <property type="match status" value="1"/>
</dbReference>
<dbReference type="InterPro" id="IPR024041">
    <property type="entry name" value="NH4_transpt_AmtB-like_dom"/>
</dbReference>
<feature type="transmembrane region" description="Helical" evidence="8">
    <location>
        <begin position="342"/>
        <end position="361"/>
    </location>
</feature>
<reference evidence="10 11" key="1">
    <citation type="submission" date="2019-02" db="EMBL/GenBank/DDBJ databases">
        <title>Genomic Encyclopedia of Type Strains, Phase IV (KMG-IV): sequencing the most valuable type-strain genomes for metagenomic binning, comparative biology and taxonomic classification.</title>
        <authorList>
            <person name="Goeker M."/>
        </authorList>
    </citation>
    <scope>NUCLEOTIDE SEQUENCE [LARGE SCALE GENOMIC DNA]</scope>
    <source>
        <strain evidence="10 11">DSM 21223</strain>
    </source>
</reference>
<evidence type="ECO:0000256" key="1">
    <source>
        <dbReference type="ARBA" id="ARBA00004141"/>
    </source>
</evidence>
<keyword evidence="11" id="KW-1185">Reference proteome</keyword>
<dbReference type="PANTHER" id="PTHR43029">
    <property type="entry name" value="AMMONIUM TRANSPORTER MEP2"/>
    <property type="match status" value="1"/>
</dbReference>
<dbReference type="EMBL" id="SHKM01000001">
    <property type="protein sequence ID" value="RZT90838.1"/>
    <property type="molecule type" value="Genomic_DNA"/>
</dbReference>
<gene>
    <name evidence="10" type="ORF">EV678_1660</name>
</gene>
<dbReference type="PROSITE" id="PS01219">
    <property type="entry name" value="AMMONIUM_TRANSP"/>
    <property type="match status" value="1"/>
</dbReference>
<protein>
    <recommendedName>
        <fullName evidence="8">Ammonium transporter</fullName>
    </recommendedName>
</protein>
<keyword evidence="6 8" id="KW-0472">Membrane</keyword>
<comment type="caution">
    <text evidence="10">The sequence shown here is derived from an EMBL/GenBank/DDBJ whole genome shotgun (WGS) entry which is preliminary data.</text>
</comment>
<evidence type="ECO:0000256" key="8">
    <source>
        <dbReference type="RuleBase" id="RU362002"/>
    </source>
</evidence>
<organism evidence="10 11">
    <name type="scientific">Azospira oryzae</name>
    <dbReference type="NCBI Taxonomy" id="146939"/>
    <lineage>
        <taxon>Bacteria</taxon>
        <taxon>Pseudomonadati</taxon>
        <taxon>Pseudomonadota</taxon>
        <taxon>Betaproteobacteria</taxon>
        <taxon>Rhodocyclales</taxon>
        <taxon>Rhodocyclaceae</taxon>
        <taxon>Azospira</taxon>
    </lineage>
</organism>
<feature type="transmembrane region" description="Helical" evidence="8">
    <location>
        <begin position="310"/>
        <end position="330"/>
    </location>
</feature>
<dbReference type="InterPro" id="IPR001905">
    <property type="entry name" value="Ammonium_transpt"/>
</dbReference>
<dbReference type="RefSeq" id="WP_130459142.1">
    <property type="nucleotide sequence ID" value="NZ_SHKM01000001.1"/>
</dbReference>
<name>A0ABY0ITC7_9RHOO</name>
<keyword evidence="7 8" id="KW-0924">Ammonia transport</keyword>
<dbReference type="InterPro" id="IPR018047">
    <property type="entry name" value="Ammonium_transpt_CS"/>
</dbReference>
<dbReference type="PANTHER" id="PTHR43029:SF10">
    <property type="entry name" value="AMMONIUM TRANSPORTER MEP2"/>
    <property type="match status" value="1"/>
</dbReference>
<sequence>MRPPAFSPLLTVLSKLPPLFLLRWLVSLSLFLSVGTPALAQYSDTVGLAPGAMIAQASEVAPAEPAPPALAVVAEKVPLPVHADGANTAWMLTSSALVLLMTLPGVALFYAGMVRKKNVLSTMTQVFAVAAVVTLTWMALGYTLALRPGSAFVGGMDRLLLHGLSLDGLAGVSEAPIPETVYFMFQLTFAIITTALVVGAFAERMRFSALLLFAALWSLAVYAPVAHWVWEPDGWLARMGVLDYAGGTVVHVNAGVAGLVAAILIGKRLGYGSEPMMPHSLAFSVVGAALLWVGWFGFNAGSALAADSRAGMAMLVTQVASAAAAMSWMVVEWVVRGRPSALGIISGAVGGLVAVTPASGFVEPSGAFFIGIAGGLTCYVGATALKRVFGYDDSLDVFGIHAVGGIVGALMTGVFASPAIGGAHGSVLKQLLGVSATALFSAVATAAVLVVVSLLVGLRVEEDEERDGLDISQHGEHLE</sequence>
<feature type="transmembrane region" description="Helical" evidence="8">
    <location>
        <begin position="89"/>
        <end position="114"/>
    </location>
</feature>
<dbReference type="Gene3D" id="1.10.3430.10">
    <property type="entry name" value="Ammonium transporter AmtB like domains"/>
    <property type="match status" value="1"/>
</dbReference>
<evidence type="ECO:0000256" key="7">
    <source>
        <dbReference type="ARBA" id="ARBA00023177"/>
    </source>
</evidence>
<evidence type="ECO:0000256" key="4">
    <source>
        <dbReference type="ARBA" id="ARBA00022692"/>
    </source>
</evidence>
<comment type="similarity">
    <text evidence="2 8">Belongs to the ammonia transporter channel (TC 1.A.11.2) family.</text>
</comment>
<keyword evidence="5 8" id="KW-1133">Transmembrane helix</keyword>
<evidence type="ECO:0000256" key="3">
    <source>
        <dbReference type="ARBA" id="ARBA00022448"/>
    </source>
</evidence>
<evidence type="ECO:0000259" key="9">
    <source>
        <dbReference type="Pfam" id="PF00909"/>
    </source>
</evidence>
<feature type="domain" description="Ammonium transporter AmtB-like" evidence="9">
    <location>
        <begin position="89"/>
        <end position="476"/>
    </location>
</feature>
<feature type="transmembrane region" description="Helical" evidence="8">
    <location>
        <begin position="367"/>
        <end position="385"/>
    </location>
</feature>
<evidence type="ECO:0000256" key="5">
    <source>
        <dbReference type="ARBA" id="ARBA00022989"/>
    </source>
</evidence>
<evidence type="ECO:0000256" key="6">
    <source>
        <dbReference type="ARBA" id="ARBA00023136"/>
    </source>
</evidence>
<dbReference type="InterPro" id="IPR029020">
    <property type="entry name" value="Ammonium/urea_transptr"/>
</dbReference>
<comment type="subcellular location">
    <subcellularLocation>
        <location evidence="8">Cell membrane</location>
        <topology evidence="8">Multi-pass membrane protein</topology>
    </subcellularLocation>
    <subcellularLocation>
        <location evidence="1">Membrane</location>
        <topology evidence="1">Multi-pass membrane protein</topology>
    </subcellularLocation>
</comment>
<feature type="transmembrane region" description="Helical" evidence="8">
    <location>
        <begin position="432"/>
        <end position="456"/>
    </location>
</feature>
<dbReference type="Pfam" id="PF00909">
    <property type="entry name" value="Ammonium_transp"/>
    <property type="match status" value="1"/>
</dbReference>